<gene>
    <name evidence="1" type="ORF">L201_004770</name>
</gene>
<reference evidence="1 2" key="1">
    <citation type="submission" date="2024-01" db="EMBL/GenBank/DDBJ databases">
        <title>Comparative genomics of Cryptococcus and Kwoniella reveals pathogenesis evolution and contrasting modes of karyotype evolution via chromosome fusion or intercentromeric recombination.</title>
        <authorList>
            <person name="Coelho M.A."/>
            <person name="David-Palma M."/>
            <person name="Shea T."/>
            <person name="Bowers K."/>
            <person name="McGinley-Smith S."/>
            <person name="Mohammad A.W."/>
            <person name="Gnirke A."/>
            <person name="Yurkov A.M."/>
            <person name="Nowrousian M."/>
            <person name="Sun S."/>
            <person name="Cuomo C.A."/>
            <person name="Heitman J."/>
        </authorList>
    </citation>
    <scope>NUCLEOTIDE SEQUENCE [LARGE SCALE GENOMIC DNA]</scope>
    <source>
        <strain evidence="1 2">CBS 6074</strain>
    </source>
</reference>
<proteinExistence type="predicted"/>
<evidence type="ECO:0000313" key="1">
    <source>
        <dbReference type="EMBL" id="WWC89842.1"/>
    </source>
</evidence>
<evidence type="ECO:0008006" key="3">
    <source>
        <dbReference type="Google" id="ProtNLM"/>
    </source>
</evidence>
<dbReference type="Proteomes" id="UP001355207">
    <property type="component" value="Chromosome 6"/>
</dbReference>
<protein>
    <recommendedName>
        <fullName evidence="3">Nucleoporin NSP1-like C-terminal domain-containing protein</fullName>
    </recommendedName>
</protein>
<dbReference type="AlphaFoldDB" id="A0AAX4JWV3"/>
<dbReference type="GeneID" id="91095440"/>
<name>A0AAX4JWV3_9TREE</name>
<sequence length="232" mass="27006">MNSNIENYLRSMSHNEGEAEKFSYDNLSAVHDQCVFDRDFKALSRACKEYYELHQELWNSCIDESKSETNFEQTWNTLKTYEERLEFSERLTRKTENKYHSKIKDNLNEGISFAENIARTIYQSTKWPYPVPEFPNSDYRLAESLSNFIDNENPPTEQYLLHDLPIEYSRLTESIKSLKSWKDGDDMSVDEMRSEIAKLAENLNALKGKLVFGNAVRGCISGSVKSLQSAYQ</sequence>
<dbReference type="EMBL" id="CP144103">
    <property type="protein sequence ID" value="WWC89842.1"/>
    <property type="molecule type" value="Genomic_DNA"/>
</dbReference>
<evidence type="ECO:0000313" key="2">
    <source>
        <dbReference type="Proteomes" id="UP001355207"/>
    </source>
</evidence>
<organism evidence="1 2">
    <name type="scientific">Kwoniella dendrophila CBS 6074</name>
    <dbReference type="NCBI Taxonomy" id="1295534"/>
    <lineage>
        <taxon>Eukaryota</taxon>
        <taxon>Fungi</taxon>
        <taxon>Dikarya</taxon>
        <taxon>Basidiomycota</taxon>
        <taxon>Agaricomycotina</taxon>
        <taxon>Tremellomycetes</taxon>
        <taxon>Tremellales</taxon>
        <taxon>Cryptococcaceae</taxon>
        <taxon>Kwoniella</taxon>
    </lineage>
</organism>
<accession>A0AAX4JWV3</accession>
<dbReference type="RefSeq" id="XP_066076605.1">
    <property type="nucleotide sequence ID" value="XM_066220508.1"/>
</dbReference>
<keyword evidence="2" id="KW-1185">Reference proteome</keyword>